<organism evidence="2 3">
    <name type="scientific">Sordaria brevicollis</name>
    <dbReference type="NCBI Taxonomy" id="83679"/>
    <lineage>
        <taxon>Eukaryota</taxon>
        <taxon>Fungi</taxon>
        <taxon>Dikarya</taxon>
        <taxon>Ascomycota</taxon>
        <taxon>Pezizomycotina</taxon>
        <taxon>Sordariomycetes</taxon>
        <taxon>Sordariomycetidae</taxon>
        <taxon>Sordariales</taxon>
        <taxon>Sordariaceae</taxon>
        <taxon>Sordaria</taxon>
    </lineage>
</organism>
<keyword evidence="1" id="KW-0472">Membrane</keyword>
<keyword evidence="1" id="KW-0812">Transmembrane</keyword>
<evidence type="ECO:0000313" key="2">
    <source>
        <dbReference type="EMBL" id="KAK3401414.1"/>
    </source>
</evidence>
<keyword evidence="3" id="KW-1185">Reference proteome</keyword>
<gene>
    <name evidence="2" type="ORF">B0T20DRAFT_389371</name>
</gene>
<proteinExistence type="predicted"/>
<reference evidence="2" key="2">
    <citation type="submission" date="2023-07" db="EMBL/GenBank/DDBJ databases">
        <authorList>
            <consortium name="Lawrence Berkeley National Laboratory"/>
            <person name="Haridas S."/>
            <person name="Hensen N."/>
            <person name="Bonometti L."/>
            <person name="Westerberg I."/>
            <person name="Brannstrom I.O."/>
            <person name="Guillou S."/>
            <person name="Cros-Aarteil S."/>
            <person name="Calhoun S."/>
            <person name="Kuo A."/>
            <person name="Mondo S."/>
            <person name="Pangilinan J."/>
            <person name="Riley R."/>
            <person name="LaButti K."/>
            <person name="Andreopoulos B."/>
            <person name="Lipzen A."/>
            <person name="Chen C."/>
            <person name="Yanf M."/>
            <person name="Daum C."/>
            <person name="Ng V."/>
            <person name="Clum A."/>
            <person name="Steindorff A."/>
            <person name="Ohm R."/>
            <person name="Martin F."/>
            <person name="Silar P."/>
            <person name="Natvig D."/>
            <person name="Lalanne C."/>
            <person name="Gautier V."/>
            <person name="Ament-velasquez S.L."/>
            <person name="Kruys A."/>
            <person name="Hutchinson M.I."/>
            <person name="Powell A.J."/>
            <person name="Barry K."/>
            <person name="Miller A.N."/>
            <person name="Grigoriev I.V."/>
            <person name="Debuchy R."/>
            <person name="Gladieux P."/>
            <person name="Thoren M.H."/>
            <person name="Johannesson H."/>
        </authorList>
    </citation>
    <scope>NUCLEOTIDE SEQUENCE</scope>
    <source>
        <strain evidence="2">FGSC 1904</strain>
    </source>
</reference>
<dbReference type="AlphaFoldDB" id="A0AAE0PKD6"/>
<keyword evidence="1" id="KW-1133">Transmembrane helix</keyword>
<accession>A0AAE0PKD6</accession>
<dbReference type="Proteomes" id="UP001281003">
    <property type="component" value="Unassembled WGS sequence"/>
</dbReference>
<sequence>MSMVKEEELVVKSFAICGIGDCEVEGLSTLHGEGTCGLGNIPPSYMLRVGQTHRRLAMVFCAPSYLSGIGFLALPFVVRKVQTWICATAFFRSERMWLALRKAASNIASRTSWWWIILVAGFMPRPGP</sequence>
<name>A0AAE0PKD6_SORBR</name>
<feature type="transmembrane region" description="Helical" evidence="1">
    <location>
        <begin position="56"/>
        <end position="78"/>
    </location>
</feature>
<comment type="caution">
    <text evidence="2">The sequence shown here is derived from an EMBL/GenBank/DDBJ whole genome shotgun (WGS) entry which is preliminary data.</text>
</comment>
<evidence type="ECO:0000313" key="3">
    <source>
        <dbReference type="Proteomes" id="UP001281003"/>
    </source>
</evidence>
<reference evidence="2" key="1">
    <citation type="journal article" date="2023" name="Mol. Phylogenet. Evol.">
        <title>Genome-scale phylogeny and comparative genomics of the fungal order Sordariales.</title>
        <authorList>
            <person name="Hensen N."/>
            <person name="Bonometti L."/>
            <person name="Westerberg I."/>
            <person name="Brannstrom I.O."/>
            <person name="Guillou S."/>
            <person name="Cros-Aarteil S."/>
            <person name="Calhoun S."/>
            <person name="Haridas S."/>
            <person name="Kuo A."/>
            <person name="Mondo S."/>
            <person name="Pangilinan J."/>
            <person name="Riley R."/>
            <person name="LaButti K."/>
            <person name="Andreopoulos B."/>
            <person name="Lipzen A."/>
            <person name="Chen C."/>
            <person name="Yan M."/>
            <person name="Daum C."/>
            <person name="Ng V."/>
            <person name="Clum A."/>
            <person name="Steindorff A."/>
            <person name="Ohm R.A."/>
            <person name="Martin F."/>
            <person name="Silar P."/>
            <person name="Natvig D.O."/>
            <person name="Lalanne C."/>
            <person name="Gautier V."/>
            <person name="Ament-Velasquez S.L."/>
            <person name="Kruys A."/>
            <person name="Hutchinson M.I."/>
            <person name="Powell A.J."/>
            <person name="Barry K."/>
            <person name="Miller A.N."/>
            <person name="Grigoriev I.V."/>
            <person name="Debuchy R."/>
            <person name="Gladieux P."/>
            <person name="Hiltunen Thoren M."/>
            <person name="Johannesson H."/>
        </authorList>
    </citation>
    <scope>NUCLEOTIDE SEQUENCE</scope>
    <source>
        <strain evidence="2">FGSC 1904</strain>
    </source>
</reference>
<protein>
    <submittedName>
        <fullName evidence="2">Uncharacterized protein</fullName>
    </submittedName>
</protein>
<dbReference type="EMBL" id="JAUTDP010000002">
    <property type="protein sequence ID" value="KAK3401414.1"/>
    <property type="molecule type" value="Genomic_DNA"/>
</dbReference>
<evidence type="ECO:0000256" key="1">
    <source>
        <dbReference type="SAM" id="Phobius"/>
    </source>
</evidence>